<comment type="subcellular location">
    <subcellularLocation>
        <location evidence="1">Nucleus</location>
    </subcellularLocation>
</comment>
<dbReference type="InterPro" id="IPR055179">
    <property type="entry name" value="Tex-like_central_region"/>
</dbReference>
<dbReference type="Pfam" id="PF17674">
    <property type="entry name" value="HHH_9"/>
    <property type="match status" value="1"/>
</dbReference>
<keyword evidence="8" id="KW-1185">Reference proteome</keyword>
<dbReference type="InterPro" id="IPR023323">
    <property type="entry name" value="Tex-like_dom_sf"/>
</dbReference>
<dbReference type="Pfam" id="PF14641">
    <property type="entry name" value="HTH_44"/>
    <property type="match status" value="1"/>
</dbReference>
<dbReference type="Gene3D" id="2.40.50.140">
    <property type="entry name" value="Nucleic acid-binding proteins"/>
    <property type="match status" value="1"/>
</dbReference>
<reference evidence="7" key="1">
    <citation type="submission" date="2020-11" db="EMBL/GenBank/DDBJ databases">
        <authorList>
            <person name="Tran Van P."/>
        </authorList>
    </citation>
    <scope>NUCLEOTIDE SEQUENCE</scope>
</reference>
<dbReference type="SUPFAM" id="SSF50249">
    <property type="entry name" value="Nucleic acid-binding proteins"/>
    <property type="match status" value="1"/>
</dbReference>
<evidence type="ECO:0000256" key="1">
    <source>
        <dbReference type="ARBA" id="ARBA00004123"/>
    </source>
</evidence>
<dbReference type="SUPFAM" id="SSF158832">
    <property type="entry name" value="Tex N-terminal region-like"/>
    <property type="match status" value="1"/>
</dbReference>
<dbReference type="SMART" id="SM00252">
    <property type="entry name" value="SH2"/>
    <property type="match status" value="1"/>
</dbReference>
<dbReference type="Gene3D" id="1.10.10.650">
    <property type="entry name" value="RuvA domain 2-like"/>
    <property type="match status" value="1"/>
</dbReference>
<accession>A0A7R9BL87</accession>
<dbReference type="GO" id="GO:0140673">
    <property type="term" value="P:transcription elongation-coupled chromatin remodeling"/>
    <property type="evidence" value="ECO:0007669"/>
    <property type="project" value="InterPro"/>
</dbReference>
<evidence type="ECO:0000313" key="8">
    <source>
        <dbReference type="Proteomes" id="UP000678499"/>
    </source>
</evidence>
<dbReference type="Pfam" id="PF14635">
    <property type="entry name" value="HHH_7"/>
    <property type="match status" value="1"/>
</dbReference>
<feature type="compositionally biased region" description="Acidic residues" evidence="5">
    <location>
        <begin position="32"/>
        <end position="42"/>
    </location>
</feature>
<feature type="non-terminal residue" evidence="7">
    <location>
        <position position="1748"/>
    </location>
</feature>
<dbReference type="InterPro" id="IPR041692">
    <property type="entry name" value="HHH_9"/>
</dbReference>
<gene>
    <name evidence="7" type="ORF">NMOB1V02_LOCUS3852</name>
</gene>
<dbReference type="Pfam" id="PF14633">
    <property type="entry name" value="SH2_2"/>
    <property type="match status" value="1"/>
</dbReference>
<dbReference type="Pfam" id="PF14632">
    <property type="entry name" value="SPT6_acidic"/>
    <property type="match status" value="1"/>
</dbReference>
<sequence length="1748" mass="201089">MSEYLDVEAEESEGETSEIASHSRKNVPANISDDDDDEEDDEAKYAEEFRDFIANADVDDSDVEDDSRVRGRKRQGSHLEKLDDQLEDDDYDLLEENLGIKVQRKKKFRRVRVESESEEEIEHPEEPFDQNEVGSDEENRSGAVREGSMETDNMSQGSADSLRLTDLDDDDELDDFIVDSEGNSVRERRRKFKRHNIMSSVDYAALQEAHEIFGCDLDYVYQSGQASDKEDNRPHRGEDYYSEDDVELEDAGSTERLSRGRNHRNPKGSIHKQPKVSIFELFEPADLERNHFTDRDNDLRNTDIPERMQVRCVPVVPIDAKENADEFEAEANWIYRHAFDVVPTVSDQRMRLKIPHGYPKDADQREQDESLGRQLEAQTAIKNTLRFFREQHLEVPFIRNYRREDISNLSPEHLWRIYDFDAKWCQLKVRKAKLCDLMSNMMMFQQGKCLELTEDELREDIRPVTADDVRRMSQLETEEELNDVYSQFLMYYSDDLREMNELLRQKRIEARLKDLADRQRQAKLMGNSVEGSAAVEAIVENNEDQPEYYKDLATEYEEGDFRFIAAVKRHPYNTFRRAGLARFASMVGLPPHKFAENVSEYLQRNEPETVPRDPMEVAKEFVSPKFPKPEDVIKAVKLMVAHELAAEPDVRSFVRSKVFSDATLNVRATKKGFTEIDENHSLFKYKYLSEKPVMSLENDLYLILSNGVKDGLLTMTLNCECISTDSRTRKHLVDELTDLYVQDAYSHHVKVWNEIRREIIQVMLSHILIPDIRKDLENRLLLEAQEHILMSCIDELRDAVKIAPYRPIDDEKSEEDEDWDNSRGIRVLGLAYDDVDPTLAPFAAVIDKNAAVLDFLRLPALLRFRNGTFSEDSQNDLERLRKLILKRKPHVVALSAESRMALQLMRELQKMLEDMTFSAEGFPHVTVELVDTSLAKLFGSSSRGQEEMPKFPKVLREAVSIARRLQNPLLEYVQLCTHDDEILCLKLHPLQDHVGRDDLLNALHRVLIDRVNLVGVDLNVCANSTYSAQCLQFVSGLGPRKAAAILKTMHQKGLRIENRQQLVTDLHFGPRVFVNSAGFIKIDTSGLGDSTDDAVNLLDGTRVHPESYELAHKMAIDALDWDHDADPVAALEEIFVAPEKLHDLDLEAFANQLKENGAGEKLKTLEDIRYEIGNPYKDWREPYNPPTADVIFSWLSKETPDTIFPGKLMTGTVVGVTYKDEKPRDDRNGRRYENNNNGDDRMRRDDDNYDSRRENYDDESCRSDEMRREERDDPIRENDPDDRTQSAGNGQNASSHDENPHSEAGDNCEPSYREEPRDNDQRENDPDPSDEDRPIRLDSGLWRCHVCKRANFRELADACEHVLQGGCPGYPFGVRLRMENGIPGFIPLNKISNSTVMDPWERVRIGQVVLVRVLKIDIERISLDCSSSSDTLSDLSWLRSRDKYYDYSLDEEEQEKASTMRRLTLRRTNAYRSRVIVHPNFLNVDYTGAEALMKNRQQGDVVIRPSSKGTDHLTVTWKVAEGVLQHIDVLEDNKDNVLSLGKCLWIGQERFEDLDEIVARHVTPMAAHARDILMYKYFRNTQGGNREIAEEILVEEKRRTPNRIPYIVSIVTPQNGQAGQFLLSYLPRLTSRHEFFSVTPSGYLFRRKSFHSLNSMFRWFKENFYEPRPNVSRSRSSNTPMSSGRTPLPDEKLSVPGHPPAVQITVAHPPVVKCQSVQPPARAVLGLANPQSTKLRSGHPIVGAPKQL</sequence>
<dbReference type="GO" id="GO:0042393">
    <property type="term" value="F:histone binding"/>
    <property type="evidence" value="ECO:0007669"/>
    <property type="project" value="TreeGrafter"/>
</dbReference>
<dbReference type="SUPFAM" id="SSF53098">
    <property type="entry name" value="Ribonuclease H-like"/>
    <property type="match status" value="1"/>
</dbReference>
<dbReference type="InterPro" id="IPR042066">
    <property type="entry name" value="Spt6_death-like"/>
</dbReference>
<dbReference type="Gene3D" id="3.30.505.10">
    <property type="entry name" value="SH2 domain"/>
    <property type="match status" value="2"/>
</dbReference>
<dbReference type="InterPro" id="IPR035420">
    <property type="entry name" value="Spt6_SH2"/>
</dbReference>
<dbReference type="Pfam" id="PF00575">
    <property type="entry name" value="S1"/>
    <property type="match status" value="1"/>
</dbReference>
<organism evidence="7">
    <name type="scientific">Notodromas monacha</name>
    <dbReference type="NCBI Taxonomy" id="399045"/>
    <lineage>
        <taxon>Eukaryota</taxon>
        <taxon>Metazoa</taxon>
        <taxon>Ecdysozoa</taxon>
        <taxon>Arthropoda</taxon>
        <taxon>Crustacea</taxon>
        <taxon>Oligostraca</taxon>
        <taxon>Ostracoda</taxon>
        <taxon>Podocopa</taxon>
        <taxon>Podocopida</taxon>
        <taxon>Cypridocopina</taxon>
        <taxon>Cypridoidea</taxon>
        <taxon>Cyprididae</taxon>
        <taxon>Notodromas</taxon>
    </lineage>
</organism>
<keyword evidence="3" id="KW-0804">Transcription</keyword>
<feature type="domain" description="S1 motif" evidence="6">
    <location>
        <begin position="1371"/>
        <end position="1426"/>
    </location>
</feature>
<evidence type="ECO:0000256" key="2">
    <source>
        <dbReference type="ARBA" id="ARBA00009253"/>
    </source>
</evidence>
<dbReference type="CDD" id="cd00164">
    <property type="entry name" value="S1_like"/>
    <property type="match status" value="1"/>
</dbReference>
<dbReference type="GO" id="GO:0034728">
    <property type="term" value="P:nucleosome organization"/>
    <property type="evidence" value="ECO:0007669"/>
    <property type="project" value="TreeGrafter"/>
</dbReference>
<dbReference type="Pfam" id="PF22706">
    <property type="entry name" value="Tex_central_region"/>
    <property type="match status" value="1"/>
</dbReference>
<evidence type="ECO:0000256" key="5">
    <source>
        <dbReference type="SAM" id="MobiDB-lite"/>
    </source>
</evidence>
<evidence type="ECO:0000259" key="6">
    <source>
        <dbReference type="PROSITE" id="PS50126"/>
    </source>
</evidence>
<dbReference type="FunFam" id="1.10.10.2740:FF:000002">
    <property type="entry name" value="Transcription elongation factor Spt6"/>
    <property type="match status" value="1"/>
</dbReference>
<dbReference type="InterPro" id="IPR000980">
    <property type="entry name" value="SH2"/>
</dbReference>
<dbReference type="InterPro" id="IPR010994">
    <property type="entry name" value="RuvA_2-like"/>
</dbReference>
<feature type="compositionally biased region" description="Basic and acidic residues" evidence="5">
    <location>
        <begin position="227"/>
        <end position="239"/>
    </location>
</feature>
<dbReference type="Pfam" id="PF14639">
    <property type="entry name" value="YqgF"/>
    <property type="match status" value="1"/>
</dbReference>
<dbReference type="GO" id="GO:0003677">
    <property type="term" value="F:DNA binding"/>
    <property type="evidence" value="ECO:0007669"/>
    <property type="project" value="InterPro"/>
</dbReference>
<dbReference type="InterPro" id="IPR023319">
    <property type="entry name" value="Tex-like_HTH_dom_sf"/>
</dbReference>
<evidence type="ECO:0000313" key="7">
    <source>
        <dbReference type="EMBL" id="CAD7276074.1"/>
    </source>
</evidence>
<comment type="similarity">
    <text evidence="2">Belongs to the SPT6 family.</text>
</comment>
<dbReference type="Proteomes" id="UP000678499">
    <property type="component" value="Unassembled WGS sequence"/>
</dbReference>
<dbReference type="InterPro" id="IPR028231">
    <property type="entry name" value="Spt6_YqgF"/>
</dbReference>
<feature type="compositionally biased region" description="Basic and acidic residues" evidence="5">
    <location>
        <begin position="1219"/>
        <end position="1284"/>
    </location>
</feature>
<dbReference type="EMBL" id="OA882584">
    <property type="protein sequence ID" value="CAD7276074.1"/>
    <property type="molecule type" value="Genomic_DNA"/>
</dbReference>
<dbReference type="InterPro" id="IPR028083">
    <property type="entry name" value="Spt6_acidic_N_dom"/>
</dbReference>
<evidence type="ECO:0000256" key="3">
    <source>
        <dbReference type="ARBA" id="ARBA00023163"/>
    </source>
</evidence>
<dbReference type="InterPro" id="IPR012340">
    <property type="entry name" value="NA-bd_OB-fold"/>
</dbReference>
<feature type="compositionally biased region" description="Basic and acidic residues" evidence="5">
    <location>
        <begin position="1311"/>
        <end position="1335"/>
    </location>
</feature>
<dbReference type="PANTHER" id="PTHR10145">
    <property type="entry name" value="TRANSCRIPTION ELONGATION FACTOR SPT6"/>
    <property type="match status" value="1"/>
</dbReference>
<feature type="compositionally biased region" description="Acidic residues" evidence="5">
    <location>
        <begin position="1"/>
        <end position="16"/>
    </location>
</feature>
<keyword evidence="4" id="KW-0539">Nucleus</keyword>
<dbReference type="InterPro" id="IPR036860">
    <property type="entry name" value="SH2_dom_sf"/>
</dbReference>
<dbReference type="CDD" id="cd09928">
    <property type="entry name" value="SH2_Cterm_SPT6_like"/>
    <property type="match status" value="1"/>
</dbReference>
<proteinExistence type="inferred from homology"/>
<dbReference type="PIRSF" id="PIRSF036947">
    <property type="entry name" value="Spt6"/>
    <property type="match status" value="1"/>
</dbReference>
<feature type="compositionally biased region" description="Polar residues" evidence="5">
    <location>
        <begin position="150"/>
        <end position="159"/>
    </location>
</feature>
<dbReference type="Gene3D" id="1.10.10.2740">
    <property type="entry name" value="Spt6, Death-like domain"/>
    <property type="match status" value="1"/>
</dbReference>
<dbReference type="FunFam" id="3.30.505.10:FF:000030">
    <property type="entry name" value="Transcription elongation factor spt6"/>
    <property type="match status" value="1"/>
</dbReference>
<feature type="region of interest" description="Disordered" evidence="5">
    <location>
        <begin position="105"/>
        <end position="169"/>
    </location>
</feature>
<feature type="region of interest" description="Disordered" evidence="5">
    <location>
        <begin position="225"/>
        <end position="272"/>
    </location>
</feature>
<feature type="region of interest" description="Disordered" evidence="5">
    <location>
        <begin position="1219"/>
        <end position="1335"/>
    </location>
</feature>
<feature type="compositionally biased region" description="Basic and acidic residues" evidence="5">
    <location>
        <begin position="1295"/>
        <end position="1304"/>
    </location>
</feature>
<dbReference type="Gene3D" id="1.10.150.850">
    <property type="entry name" value="Spt6, helix-hairpin-helix domain"/>
    <property type="match status" value="1"/>
</dbReference>
<dbReference type="EMBL" id="CAJPEX010000547">
    <property type="protein sequence ID" value="CAG0916226.1"/>
    <property type="molecule type" value="Genomic_DNA"/>
</dbReference>
<feature type="region of interest" description="Disordered" evidence="5">
    <location>
        <begin position="1669"/>
        <end position="1695"/>
    </location>
</feature>
<evidence type="ECO:0000256" key="4">
    <source>
        <dbReference type="ARBA" id="ARBA00023242"/>
    </source>
</evidence>
<feature type="region of interest" description="Disordered" evidence="5">
    <location>
        <begin position="1"/>
        <end position="90"/>
    </location>
</feature>
<name>A0A7R9BL87_9CRUS</name>
<dbReference type="PROSITE" id="PS50126">
    <property type="entry name" value="S1"/>
    <property type="match status" value="1"/>
</dbReference>
<feature type="compositionally biased region" description="Acidic residues" evidence="5">
    <location>
        <begin position="240"/>
        <end position="252"/>
    </location>
</feature>
<dbReference type="SUPFAM" id="SSF47781">
    <property type="entry name" value="RuvA domain 2-like"/>
    <property type="match status" value="2"/>
</dbReference>
<dbReference type="SUPFAM" id="SSF55550">
    <property type="entry name" value="SH2 domain"/>
    <property type="match status" value="1"/>
</dbReference>
<dbReference type="InterPro" id="IPR028088">
    <property type="entry name" value="Spt6_HTH_DNA-bd_dom"/>
</dbReference>
<feature type="compositionally biased region" description="Polar residues" evidence="5">
    <location>
        <begin position="1285"/>
        <end position="1294"/>
    </location>
</feature>
<dbReference type="InterPro" id="IPR017072">
    <property type="entry name" value="TF_Spt6"/>
</dbReference>
<dbReference type="InterPro" id="IPR003029">
    <property type="entry name" value="S1_domain"/>
</dbReference>
<dbReference type="InterPro" id="IPR037027">
    <property type="entry name" value="YqgF/RNaseH-like_dom_sf"/>
</dbReference>
<dbReference type="GO" id="GO:0008023">
    <property type="term" value="C:transcription elongation factor complex"/>
    <property type="evidence" value="ECO:0007669"/>
    <property type="project" value="TreeGrafter"/>
</dbReference>
<dbReference type="GO" id="GO:0031491">
    <property type="term" value="F:nucleosome binding"/>
    <property type="evidence" value="ECO:0007669"/>
    <property type="project" value="TreeGrafter"/>
</dbReference>
<dbReference type="PANTHER" id="PTHR10145:SF6">
    <property type="entry name" value="TRANSCRIPTION ELONGATION FACTOR SPT6"/>
    <property type="match status" value="1"/>
</dbReference>
<dbReference type="InterPro" id="IPR035018">
    <property type="entry name" value="Spt6_SH2_C"/>
</dbReference>
<dbReference type="InterPro" id="IPR035019">
    <property type="entry name" value="Spt6_SH2_N"/>
</dbReference>
<dbReference type="CDD" id="cd09918">
    <property type="entry name" value="SH2_Nterm_SPT6_like"/>
    <property type="match status" value="1"/>
</dbReference>
<feature type="compositionally biased region" description="Acidic residues" evidence="5">
    <location>
        <begin position="116"/>
        <end position="129"/>
    </location>
</feature>
<dbReference type="InterPro" id="IPR012337">
    <property type="entry name" value="RNaseH-like_sf"/>
</dbReference>
<feature type="compositionally biased region" description="Basic residues" evidence="5">
    <location>
        <begin position="259"/>
        <end position="272"/>
    </location>
</feature>
<dbReference type="OrthoDB" id="343921at2759"/>
<dbReference type="Gene3D" id="1.10.3500.10">
    <property type="entry name" value="Tex N-terminal region-like"/>
    <property type="match status" value="1"/>
</dbReference>
<feature type="region of interest" description="Disordered" evidence="5">
    <location>
        <begin position="1729"/>
        <end position="1748"/>
    </location>
</feature>
<protein>
    <recommendedName>
        <fullName evidence="6">S1 motif domain-containing protein</fullName>
    </recommendedName>
</protein>
<feature type="compositionally biased region" description="Low complexity" evidence="5">
    <location>
        <begin position="1672"/>
        <end position="1685"/>
    </location>
</feature>
<dbReference type="Gene3D" id="3.30.420.140">
    <property type="entry name" value="YqgF/RNase H-like domain"/>
    <property type="match status" value="1"/>
</dbReference>
<dbReference type="InterPro" id="IPR032706">
    <property type="entry name" value="Spt6_HHH"/>
</dbReference>